<gene>
    <name evidence="9" type="ORF">CAL23_22850</name>
</gene>
<comment type="similarity">
    <text evidence="2 6">Belongs to the bacterial solute-binding protein 9 family.</text>
</comment>
<keyword evidence="10" id="KW-1185">Reference proteome</keyword>
<accession>A0ABX4F7W0</accession>
<evidence type="ECO:0000256" key="8">
    <source>
        <dbReference type="SAM" id="SignalP"/>
    </source>
</evidence>
<name>A0ABX4F7W0_9BORD</name>
<evidence type="ECO:0000256" key="4">
    <source>
        <dbReference type="ARBA" id="ARBA00022723"/>
    </source>
</evidence>
<dbReference type="RefSeq" id="WP_094830358.1">
    <property type="nucleotide sequence ID" value="NZ_NEVV01000007.1"/>
</dbReference>
<dbReference type="CDD" id="cd01137">
    <property type="entry name" value="PsaA"/>
    <property type="match status" value="1"/>
</dbReference>
<evidence type="ECO:0000256" key="2">
    <source>
        <dbReference type="ARBA" id="ARBA00011028"/>
    </source>
</evidence>
<dbReference type="InterPro" id="IPR006129">
    <property type="entry name" value="AdhesinB"/>
</dbReference>
<dbReference type="Proteomes" id="UP000216524">
    <property type="component" value="Unassembled WGS sequence"/>
</dbReference>
<evidence type="ECO:0000313" key="10">
    <source>
        <dbReference type="Proteomes" id="UP000216524"/>
    </source>
</evidence>
<dbReference type="PRINTS" id="PR00691">
    <property type="entry name" value="ADHESINB"/>
</dbReference>
<protein>
    <submittedName>
        <fullName evidence="9">Metal ABC transporter substrate-binding protein</fullName>
    </submittedName>
</protein>
<keyword evidence="4" id="KW-0479">Metal-binding</keyword>
<dbReference type="PANTHER" id="PTHR42953:SF1">
    <property type="entry name" value="METAL-BINDING PROTEIN HI_0362-RELATED"/>
    <property type="match status" value="1"/>
</dbReference>
<feature type="chain" id="PRO_5046522569" evidence="8">
    <location>
        <begin position="22"/>
        <end position="320"/>
    </location>
</feature>
<dbReference type="InterPro" id="IPR006127">
    <property type="entry name" value="ZnuA-like"/>
</dbReference>
<comment type="caution">
    <text evidence="9">The sequence shown here is derived from an EMBL/GenBank/DDBJ whole genome shotgun (WGS) entry which is preliminary data.</text>
</comment>
<dbReference type="InterPro" id="IPR006128">
    <property type="entry name" value="Lipoprotein_PsaA-like"/>
</dbReference>
<feature type="signal peptide" evidence="8">
    <location>
        <begin position="1"/>
        <end position="21"/>
    </location>
</feature>
<keyword evidence="5 8" id="KW-0732">Signal</keyword>
<dbReference type="InterPro" id="IPR050492">
    <property type="entry name" value="Bact_metal-bind_prot9"/>
</dbReference>
<evidence type="ECO:0000256" key="3">
    <source>
        <dbReference type="ARBA" id="ARBA00022448"/>
    </source>
</evidence>
<organism evidence="9 10">
    <name type="scientific">Bordetella genomosp. 6</name>
    <dbReference type="NCBI Taxonomy" id="463024"/>
    <lineage>
        <taxon>Bacteria</taxon>
        <taxon>Pseudomonadati</taxon>
        <taxon>Pseudomonadota</taxon>
        <taxon>Betaproteobacteria</taxon>
        <taxon>Burkholderiales</taxon>
        <taxon>Alcaligenaceae</taxon>
        <taxon>Bordetella</taxon>
    </lineage>
</organism>
<keyword evidence="3 6" id="KW-0813">Transport</keyword>
<reference evidence="9 10" key="1">
    <citation type="submission" date="2017-05" db="EMBL/GenBank/DDBJ databases">
        <title>Complete and WGS of Bordetella genogroups.</title>
        <authorList>
            <person name="Spilker T."/>
            <person name="Lipuma J."/>
        </authorList>
    </citation>
    <scope>NUCLEOTIDE SEQUENCE [LARGE SCALE GENOMIC DNA]</scope>
    <source>
        <strain evidence="9 10">AU3139</strain>
    </source>
</reference>
<evidence type="ECO:0000256" key="6">
    <source>
        <dbReference type="RuleBase" id="RU003512"/>
    </source>
</evidence>
<evidence type="ECO:0000256" key="1">
    <source>
        <dbReference type="ARBA" id="ARBA00004196"/>
    </source>
</evidence>
<dbReference type="PANTHER" id="PTHR42953">
    <property type="entry name" value="HIGH-AFFINITY ZINC UPTAKE SYSTEM PROTEIN ZNUA-RELATED"/>
    <property type="match status" value="1"/>
</dbReference>
<evidence type="ECO:0000256" key="5">
    <source>
        <dbReference type="ARBA" id="ARBA00022729"/>
    </source>
</evidence>
<dbReference type="SUPFAM" id="SSF53807">
    <property type="entry name" value="Helical backbone' metal receptor"/>
    <property type="match status" value="1"/>
</dbReference>
<sequence length="320" mass="34680">MKLRILALAAAVLLAPLVAAAQPLQVVASFSILADIATQVGGPDVAVRSLVGPDGDAHEYEPTPADARKLAAAQVLVVNGLDFEAWLPRLQKAAGFAGRTVVASKGVEPRRLDDAHEEHEAHGDHDDRHHDHDHGHHGEHGHHHGDLDPHAWQDLANGAIYARNIARAFAEADPAHAQAYRQRADAYVARIEALDQRVRQLFEAIEPARRKVVSSHDAFGYFGQAYGVRFIALAGVSTDAEPSAADMARIIEQVRRESVPAVFVENIANPRLAQQLTRETQARLGGTLYSDALARPGEPAGTYLGMFEWNAQQLAVALRP</sequence>
<comment type="subcellular location">
    <subcellularLocation>
        <location evidence="1">Cell envelope</location>
    </subcellularLocation>
</comment>
<dbReference type="Gene3D" id="3.40.50.1980">
    <property type="entry name" value="Nitrogenase molybdenum iron protein domain"/>
    <property type="match status" value="2"/>
</dbReference>
<evidence type="ECO:0000256" key="7">
    <source>
        <dbReference type="SAM" id="MobiDB-lite"/>
    </source>
</evidence>
<dbReference type="Pfam" id="PF01297">
    <property type="entry name" value="ZnuA"/>
    <property type="match status" value="1"/>
</dbReference>
<proteinExistence type="inferred from homology"/>
<dbReference type="EMBL" id="NEVV01000007">
    <property type="protein sequence ID" value="OZI70409.1"/>
    <property type="molecule type" value="Genomic_DNA"/>
</dbReference>
<feature type="region of interest" description="Disordered" evidence="7">
    <location>
        <begin position="107"/>
        <end position="150"/>
    </location>
</feature>
<evidence type="ECO:0000313" key="9">
    <source>
        <dbReference type="EMBL" id="OZI70409.1"/>
    </source>
</evidence>
<dbReference type="PRINTS" id="PR00690">
    <property type="entry name" value="ADHESNFAMILY"/>
</dbReference>